<sequence>MLVLLEAEDILLDKKRRRGRSSTTGQYVSMAEAKEKLLALRREELDLMEEEILLSFNYKPPSTRAREQLPREEKLAEQICDLSSFELEKKAHAMLAAFWERLRPFTEAAGRAPAGRVGVGDSRDLSYAAGKMRNASTAPTAAKKKKGALGIADLKCKRAITGGLILKISGKTPVNSVEKADLLVSQMDGVFKEMGRPNCLLFMDGNFLTWDYHRDRRRHEWELMPPLHAVLEVGRRDGVAPSRL</sequence>
<protein>
    <submittedName>
        <fullName evidence="1">Gag protein</fullName>
    </submittedName>
</protein>
<gene>
    <name evidence="1" type="ORF">RF55_6368</name>
</gene>
<organism evidence="1 2">
    <name type="scientific">Lasius niger</name>
    <name type="common">Black garden ant</name>
    <dbReference type="NCBI Taxonomy" id="67767"/>
    <lineage>
        <taxon>Eukaryota</taxon>
        <taxon>Metazoa</taxon>
        <taxon>Ecdysozoa</taxon>
        <taxon>Arthropoda</taxon>
        <taxon>Hexapoda</taxon>
        <taxon>Insecta</taxon>
        <taxon>Pterygota</taxon>
        <taxon>Neoptera</taxon>
        <taxon>Endopterygota</taxon>
        <taxon>Hymenoptera</taxon>
        <taxon>Apocrita</taxon>
        <taxon>Aculeata</taxon>
        <taxon>Formicoidea</taxon>
        <taxon>Formicidae</taxon>
        <taxon>Formicinae</taxon>
        <taxon>Lasius</taxon>
        <taxon>Lasius</taxon>
    </lineage>
</organism>
<proteinExistence type="predicted"/>
<comment type="caution">
    <text evidence="1">The sequence shown here is derived from an EMBL/GenBank/DDBJ whole genome shotgun (WGS) entry which is preliminary data.</text>
</comment>
<dbReference type="Proteomes" id="UP000036403">
    <property type="component" value="Unassembled WGS sequence"/>
</dbReference>
<dbReference type="AlphaFoldDB" id="A0A0J7KTE9"/>
<accession>A0A0J7KTE9</accession>
<name>A0A0J7KTE9_LASNI</name>
<evidence type="ECO:0000313" key="2">
    <source>
        <dbReference type="Proteomes" id="UP000036403"/>
    </source>
</evidence>
<dbReference type="EMBL" id="LBMM01003451">
    <property type="protein sequence ID" value="KMQ93524.1"/>
    <property type="molecule type" value="Genomic_DNA"/>
</dbReference>
<reference evidence="1 2" key="1">
    <citation type="submission" date="2015-04" db="EMBL/GenBank/DDBJ databases">
        <title>Lasius niger genome sequencing.</title>
        <authorList>
            <person name="Konorov E.A."/>
            <person name="Nikitin M.A."/>
            <person name="Kirill M.V."/>
            <person name="Chang P."/>
        </authorList>
    </citation>
    <scope>NUCLEOTIDE SEQUENCE [LARGE SCALE GENOMIC DNA]</scope>
    <source>
        <tissue evidence="1">Whole</tissue>
    </source>
</reference>
<dbReference type="PaxDb" id="67767-A0A0J7KTE9"/>
<evidence type="ECO:0000313" key="1">
    <source>
        <dbReference type="EMBL" id="KMQ93524.1"/>
    </source>
</evidence>
<keyword evidence="2" id="KW-1185">Reference proteome</keyword>